<name>A0A8J7PFH1_9BACT</name>
<proteinExistence type="predicted"/>
<evidence type="ECO:0000313" key="2">
    <source>
        <dbReference type="EMBL" id="MBN8662561.1"/>
    </source>
</evidence>
<dbReference type="SMART" id="SM00933">
    <property type="entry name" value="NurA"/>
    <property type="match status" value="1"/>
</dbReference>
<dbReference type="AlphaFoldDB" id="A0A8J7PFH1"/>
<organism evidence="2 3">
    <name type="scientific">Candidatus Obscuribacter phosphatis</name>
    <dbReference type="NCBI Taxonomy" id="1906157"/>
    <lineage>
        <taxon>Bacteria</taxon>
        <taxon>Bacillati</taxon>
        <taxon>Candidatus Melainabacteria</taxon>
        <taxon>Candidatus Obscuribacterales</taxon>
        <taxon>Candidatus Obscuribacteraceae</taxon>
        <taxon>Candidatus Obscuribacter</taxon>
    </lineage>
</organism>
<dbReference type="InterPro" id="IPR018977">
    <property type="entry name" value="NurA_domain"/>
</dbReference>
<evidence type="ECO:0000313" key="3">
    <source>
        <dbReference type="Proteomes" id="UP000664277"/>
    </source>
</evidence>
<reference evidence="2" key="1">
    <citation type="submission" date="2021-02" db="EMBL/GenBank/DDBJ databases">
        <title>Genome-Resolved Metagenomics of a Microbial Community Performing Photosynthetic Biological Nutrient Removal.</title>
        <authorList>
            <person name="Mcdaniel E.A."/>
        </authorList>
    </citation>
    <scope>NUCLEOTIDE SEQUENCE</scope>
    <source>
        <strain evidence="2">UWPOB_OBS1</strain>
    </source>
</reference>
<evidence type="ECO:0000259" key="1">
    <source>
        <dbReference type="SMART" id="SM00933"/>
    </source>
</evidence>
<dbReference type="Pfam" id="PF09376">
    <property type="entry name" value="NurA"/>
    <property type="match status" value="1"/>
</dbReference>
<accession>A0A8J7PFH1</accession>
<comment type="caution">
    <text evidence="2">The sequence shown here is derived from an EMBL/GenBank/DDBJ whole genome shotgun (WGS) entry which is preliminary data.</text>
</comment>
<feature type="domain" description="NurA" evidence="1">
    <location>
        <begin position="80"/>
        <end position="358"/>
    </location>
</feature>
<dbReference type="Proteomes" id="UP000664277">
    <property type="component" value="Unassembled WGS sequence"/>
</dbReference>
<sequence>MLDFLKLMPLLDELGSDSLQDIKESERLLELALRAFHQASLDESFASRLDENRPWVLWPLLKPLSELGCFRPVTEEPDSYVAVGVDGSQIMSSHHEVSTAYLLNAGVAAIDYRGSARLYSEPRLYARPDDLYPLVDRRRVHIDELYVALERSIFELAILFRECQLAKASEKEKGKVLALVDGSLLSWSLEKMPVGYQESFLQRQETLFDSFAAAKIPCVGYISKSRSADLVNALRVSICPYELSHCQNLCAGLNEEAFPCSSIWPLSDRLIYSRLLERGQLSSVFASQASVSKLFKAENQICFAYLSGPSEVARLEFPRFVFDDDEMFQFALRAVMSQCNKGFGYPVVLSEAHNQAVIRGVERDRFFELIAKRMLGLGVGLSASPKEQKKRRSFI</sequence>
<gene>
    <name evidence="2" type="ORF">J0M35_19490</name>
</gene>
<protein>
    <submittedName>
        <fullName evidence="2">DNA double-strand break repair nuclease NurA</fullName>
    </submittedName>
</protein>
<dbReference type="EMBL" id="JAFLCK010000043">
    <property type="protein sequence ID" value="MBN8662561.1"/>
    <property type="molecule type" value="Genomic_DNA"/>
</dbReference>